<dbReference type="InterPro" id="IPR001805">
    <property type="entry name" value="Adenokinase"/>
</dbReference>
<sequence length="418" mass="46271">MNHLQQRVGHVCLLECFSTISSLFGRRICYVYKNRHLRKSSTSLSDRTGRLAEQRAGLGRWQLLFNHSTMASEAKKAKVAVREGILFGMGNPLLDISAPADQAFLDKYGMKANDAILAEDKHQPMYQDMVDNLKVEYIAGGATQNSIRVAQWLLQVPHATTFFGSIGKDKFGEVLKNAGEHDGVQVNYHYDEKMPTGTCAVVITDNNRSLCANLAAANCYKKEHLDKNMALVKKADVCYIGGFFLTVSPESILAVAQSCAEDNRTFALNLSAPFLCQFFKEPMMKAMPYVDILFGNETEAKVFASEQKFETEDLVEIGKKIANLEKVNKERKRMVVITQGTEETIIVQDGKVEHFPVVKLDASKILDTNAAGDAFVGGFLAQLVQGQPLKDCVRCGNYAASTVIQHSGCTYPAKPDFQ</sequence>
<dbReference type="Pfam" id="PF00294">
    <property type="entry name" value="PfkB"/>
    <property type="match status" value="1"/>
</dbReference>
<proteinExistence type="inferred from homology"/>
<dbReference type="AlphaFoldDB" id="A0A8J9Z3W9"/>
<dbReference type="Gene3D" id="3.40.1190.20">
    <property type="match status" value="1"/>
</dbReference>
<dbReference type="CDD" id="cd01168">
    <property type="entry name" value="adenosine_kinase"/>
    <property type="match status" value="1"/>
</dbReference>
<dbReference type="OrthoDB" id="432447at2759"/>
<dbReference type="InterPro" id="IPR011611">
    <property type="entry name" value="PfkB_dom"/>
</dbReference>
<dbReference type="PRINTS" id="PR00989">
    <property type="entry name" value="ADENOKINASE"/>
</dbReference>
<comment type="similarity">
    <text evidence="3">Belongs to the carbohydrate kinase PfkB family.</text>
</comment>
<feature type="domain" description="Carbohydrate kinase PfkB" evidence="12">
    <location>
        <begin position="104"/>
        <end position="412"/>
    </location>
</feature>
<evidence type="ECO:0000256" key="5">
    <source>
        <dbReference type="ARBA" id="ARBA00022679"/>
    </source>
</evidence>
<evidence type="ECO:0000259" key="12">
    <source>
        <dbReference type="Pfam" id="PF00294"/>
    </source>
</evidence>
<dbReference type="GO" id="GO:0006169">
    <property type="term" value="P:adenosine salvage"/>
    <property type="evidence" value="ECO:0007669"/>
    <property type="project" value="UniProtKB-ARBA"/>
</dbReference>
<evidence type="ECO:0000313" key="14">
    <source>
        <dbReference type="Proteomes" id="UP000838412"/>
    </source>
</evidence>
<evidence type="ECO:0000256" key="8">
    <source>
        <dbReference type="ARBA" id="ARBA00022777"/>
    </source>
</evidence>
<dbReference type="GO" id="GO:0005524">
    <property type="term" value="F:ATP binding"/>
    <property type="evidence" value="ECO:0007669"/>
    <property type="project" value="UniProtKB-KW"/>
</dbReference>
<keyword evidence="5" id="KW-0808">Transferase</keyword>
<dbReference type="GO" id="GO:0005829">
    <property type="term" value="C:cytosol"/>
    <property type="evidence" value="ECO:0007669"/>
    <property type="project" value="TreeGrafter"/>
</dbReference>
<reference evidence="13" key="1">
    <citation type="submission" date="2022-01" db="EMBL/GenBank/DDBJ databases">
        <authorList>
            <person name="Braso-Vives M."/>
        </authorList>
    </citation>
    <scope>NUCLEOTIDE SEQUENCE</scope>
</reference>
<evidence type="ECO:0000256" key="2">
    <source>
        <dbReference type="ARBA" id="ARBA00004801"/>
    </source>
</evidence>
<evidence type="ECO:0000256" key="3">
    <source>
        <dbReference type="ARBA" id="ARBA00010688"/>
    </source>
</evidence>
<dbReference type="UniPathway" id="UPA00588">
    <property type="reaction ID" value="UER00659"/>
</dbReference>
<keyword evidence="7" id="KW-0547">Nucleotide-binding</keyword>
<keyword evidence="6" id="KW-0660">Purine salvage</keyword>
<dbReference type="PROSITE" id="PS00584">
    <property type="entry name" value="PFKB_KINASES_2"/>
    <property type="match status" value="1"/>
</dbReference>
<evidence type="ECO:0000256" key="11">
    <source>
        <dbReference type="PIRSR" id="PIRSR601805-1"/>
    </source>
</evidence>
<dbReference type="GO" id="GO:0044209">
    <property type="term" value="P:AMP salvage"/>
    <property type="evidence" value="ECO:0007669"/>
    <property type="project" value="UniProtKB-UniPathway"/>
</dbReference>
<dbReference type="PANTHER" id="PTHR45769:SF3">
    <property type="entry name" value="ADENOSINE KINASE"/>
    <property type="match status" value="1"/>
</dbReference>
<dbReference type="FunFam" id="3.30.1110.10:FF:000001">
    <property type="entry name" value="Adenosine kinase a"/>
    <property type="match status" value="1"/>
</dbReference>
<comment type="pathway">
    <text evidence="2">Purine metabolism; AMP biosynthesis via salvage pathway; AMP from adenosine: step 1/1.</text>
</comment>
<dbReference type="Proteomes" id="UP000838412">
    <property type="component" value="Chromosome 15"/>
</dbReference>
<evidence type="ECO:0000256" key="6">
    <source>
        <dbReference type="ARBA" id="ARBA00022726"/>
    </source>
</evidence>
<gene>
    <name evidence="13" type="primary">ADK</name>
    <name evidence="13" type="ORF">BLAG_LOCUS8659</name>
</gene>
<dbReference type="InterPro" id="IPR002173">
    <property type="entry name" value="Carboh/pur_kinase_PfkB_CS"/>
</dbReference>
<dbReference type="PANTHER" id="PTHR45769">
    <property type="entry name" value="ADENOSINE KINASE"/>
    <property type="match status" value="1"/>
</dbReference>
<protein>
    <recommendedName>
        <fullName evidence="4">adenosine kinase</fullName>
        <ecNumber evidence="4">2.7.1.20</ecNumber>
    </recommendedName>
</protein>
<evidence type="ECO:0000256" key="9">
    <source>
        <dbReference type="ARBA" id="ARBA00022840"/>
    </source>
</evidence>
<evidence type="ECO:0000256" key="7">
    <source>
        <dbReference type="ARBA" id="ARBA00022741"/>
    </source>
</evidence>
<keyword evidence="9" id="KW-0067">ATP-binding</keyword>
<evidence type="ECO:0000256" key="4">
    <source>
        <dbReference type="ARBA" id="ARBA00012119"/>
    </source>
</evidence>
<dbReference type="EMBL" id="OV696700">
    <property type="protein sequence ID" value="CAH1246738.1"/>
    <property type="molecule type" value="Genomic_DNA"/>
</dbReference>
<evidence type="ECO:0000256" key="10">
    <source>
        <dbReference type="ARBA" id="ARBA00022842"/>
    </source>
</evidence>
<organism evidence="13 14">
    <name type="scientific">Branchiostoma lanceolatum</name>
    <name type="common">Common lancelet</name>
    <name type="synonym">Amphioxus lanceolatum</name>
    <dbReference type="NCBI Taxonomy" id="7740"/>
    <lineage>
        <taxon>Eukaryota</taxon>
        <taxon>Metazoa</taxon>
        <taxon>Chordata</taxon>
        <taxon>Cephalochordata</taxon>
        <taxon>Leptocardii</taxon>
        <taxon>Amphioxiformes</taxon>
        <taxon>Branchiostomatidae</taxon>
        <taxon>Branchiostoma</taxon>
    </lineage>
</organism>
<feature type="active site" description="Proton acceptor" evidence="11">
    <location>
        <position position="373"/>
    </location>
</feature>
<evidence type="ECO:0000256" key="1">
    <source>
        <dbReference type="ARBA" id="ARBA00001946"/>
    </source>
</evidence>
<evidence type="ECO:0000313" key="13">
    <source>
        <dbReference type="EMBL" id="CAH1246738.1"/>
    </source>
</evidence>
<comment type="cofactor">
    <cofactor evidence="1">
        <name>Mg(2+)</name>
        <dbReference type="ChEBI" id="CHEBI:18420"/>
    </cofactor>
</comment>
<dbReference type="EC" id="2.7.1.20" evidence="4"/>
<dbReference type="FunFam" id="3.40.1190.20:FF:000006">
    <property type="entry name" value="Adenosine kinase 2"/>
    <property type="match status" value="1"/>
</dbReference>
<dbReference type="GO" id="GO:0004001">
    <property type="term" value="F:adenosine kinase activity"/>
    <property type="evidence" value="ECO:0007669"/>
    <property type="project" value="UniProtKB-EC"/>
</dbReference>
<dbReference type="SUPFAM" id="SSF53613">
    <property type="entry name" value="Ribokinase-like"/>
    <property type="match status" value="1"/>
</dbReference>
<accession>A0A8J9Z3W9</accession>
<dbReference type="Gene3D" id="3.30.1110.10">
    <property type="match status" value="1"/>
</dbReference>
<dbReference type="InterPro" id="IPR029056">
    <property type="entry name" value="Ribokinase-like"/>
</dbReference>
<keyword evidence="14" id="KW-1185">Reference proteome</keyword>
<keyword evidence="10" id="KW-0460">Magnesium</keyword>
<dbReference type="GO" id="GO:0006144">
    <property type="term" value="P:purine nucleobase metabolic process"/>
    <property type="evidence" value="ECO:0007669"/>
    <property type="project" value="TreeGrafter"/>
</dbReference>
<dbReference type="GO" id="GO:0005634">
    <property type="term" value="C:nucleus"/>
    <property type="evidence" value="ECO:0007669"/>
    <property type="project" value="TreeGrafter"/>
</dbReference>
<name>A0A8J9Z3W9_BRALA</name>
<keyword evidence="8" id="KW-0418">Kinase</keyword>